<proteinExistence type="predicted"/>
<protein>
    <submittedName>
        <fullName evidence="6">Dead box helicase</fullName>
    </submittedName>
</protein>
<gene>
    <name evidence="6" type="ORF">GMOD_00009351</name>
</gene>
<evidence type="ECO:0000313" key="6">
    <source>
        <dbReference type="EMBL" id="RMZ73612.1"/>
    </source>
</evidence>
<dbReference type="PANTHER" id="PTHR10887">
    <property type="entry name" value="DNA2/NAM7 HELICASE FAMILY"/>
    <property type="match status" value="1"/>
</dbReference>
<dbReference type="PANTHER" id="PTHR10887:SF341">
    <property type="entry name" value="NFX1-TYPE ZINC FINGER-CONTAINING PROTEIN 1"/>
    <property type="match status" value="1"/>
</dbReference>
<dbReference type="InterPro" id="IPR045055">
    <property type="entry name" value="DNA2/NAM7-like"/>
</dbReference>
<dbReference type="InterPro" id="IPR027417">
    <property type="entry name" value="P-loop_NTPase"/>
</dbReference>
<dbReference type="SUPFAM" id="SSF52540">
    <property type="entry name" value="P-loop containing nucleoside triphosphate hydrolases"/>
    <property type="match status" value="1"/>
</dbReference>
<evidence type="ECO:0000256" key="2">
    <source>
        <dbReference type="SAM" id="MobiDB-lite"/>
    </source>
</evidence>
<accession>A0A3M7MGR3</accession>
<dbReference type="OrthoDB" id="409395at2759"/>
<evidence type="ECO:0000259" key="4">
    <source>
        <dbReference type="Pfam" id="PF13087"/>
    </source>
</evidence>
<organism evidence="6 7">
    <name type="scientific">Pyrenophora seminiperda CCB06</name>
    <dbReference type="NCBI Taxonomy" id="1302712"/>
    <lineage>
        <taxon>Eukaryota</taxon>
        <taxon>Fungi</taxon>
        <taxon>Dikarya</taxon>
        <taxon>Ascomycota</taxon>
        <taxon>Pezizomycotina</taxon>
        <taxon>Dothideomycetes</taxon>
        <taxon>Pleosporomycetidae</taxon>
        <taxon>Pleosporales</taxon>
        <taxon>Pleosporineae</taxon>
        <taxon>Pleosporaceae</taxon>
        <taxon>Pyrenophora</taxon>
    </lineage>
</organism>
<feature type="domain" description="DNA2/NAM7 helicase-like C-terminal" evidence="4">
    <location>
        <begin position="704"/>
        <end position="893"/>
    </location>
</feature>
<dbReference type="InterPro" id="IPR041677">
    <property type="entry name" value="DNA2/NAM7_AAA_11"/>
</dbReference>
<feature type="domain" description="ZNFX1" evidence="5">
    <location>
        <begin position="205"/>
        <end position="312"/>
    </location>
</feature>
<keyword evidence="1 6" id="KW-0378">Hydrolase</keyword>
<dbReference type="InterPro" id="IPR057373">
    <property type="entry name" value="ZNFX1"/>
</dbReference>
<feature type="compositionally biased region" description="Polar residues" evidence="2">
    <location>
        <begin position="1199"/>
        <end position="1209"/>
    </location>
</feature>
<keyword evidence="1 6" id="KW-0067">ATP-binding</keyword>
<dbReference type="Gene3D" id="3.40.50.300">
    <property type="entry name" value="P-loop containing nucleotide triphosphate hydrolases"/>
    <property type="match status" value="3"/>
</dbReference>
<dbReference type="GO" id="GO:0004386">
    <property type="term" value="F:helicase activity"/>
    <property type="evidence" value="ECO:0007669"/>
    <property type="project" value="UniProtKB-KW"/>
</dbReference>
<dbReference type="Proteomes" id="UP000265663">
    <property type="component" value="Unassembled WGS sequence"/>
</dbReference>
<feature type="compositionally biased region" description="Basic residues" evidence="2">
    <location>
        <begin position="1"/>
        <end position="10"/>
    </location>
</feature>
<dbReference type="Pfam" id="PF13087">
    <property type="entry name" value="AAA_12"/>
    <property type="match status" value="1"/>
</dbReference>
<dbReference type="EMBL" id="KE747841">
    <property type="protein sequence ID" value="RMZ73612.1"/>
    <property type="molecule type" value="Genomic_DNA"/>
</dbReference>
<dbReference type="Pfam" id="PF13086">
    <property type="entry name" value="AAA_11"/>
    <property type="match status" value="1"/>
</dbReference>
<feature type="region of interest" description="Disordered" evidence="2">
    <location>
        <begin position="1"/>
        <end position="23"/>
    </location>
</feature>
<evidence type="ECO:0000259" key="5">
    <source>
        <dbReference type="Pfam" id="PF25396"/>
    </source>
</evidence>
<keyword evidence="1 6" id="KW-0547">Nucleotide-binding</keyword>
<feature type="domain" description="DNA2/NAM7 helicase helicase" evidence="3">
    <location>
        <begin position="390"/>
        <end position="497"/>
    </location>
</feature>
<dbReference type="InterPro" id="IPR047187">
    <property type="entry name" value="SF1_C_Upf1"/>
</dbReference>
<dbReference type="GO" id="GO:0031048">
    <property type="term" value="P:regulatory ncRNA-mediated heterochromatin formation"/>
    <property type="evidence" value="ECO:0007669"/>
    <property type="project" value="TreeGrafter"/>
</dbReference>
<dbReference type="GO" id="GO:0031380">
    <property type="term" value="C:nuclear RNA-directed RNA polymerase complex"/>
    <property type="evidence" value="ECO:0007669"/>
    <property type="project" value="TreeGrafter"/>
</dbReference>
<reference evidence="6 7" key="1">
    <citation type="journal article" date="2014" name="PLoS ONE">
        <title>De novo Genome Assembly of the Fungal Plant Pathogen Pyrenophora semeniperda.</title>
        <authorList>
            <person name="Soliai M.M."/>
            <person name="Meyer S.E."/>
            <person name="Udall J.A."/>
            <person name="Elzinga D.E."/>
            <person name="Hermansen R.A."/>
            <person name="Bodily P.M."/>
            <person name="Hart A.A."/>
            <person name="Coleman C.E."/>
        </authorList>
    </citation>
    <scope>NUCLEOTIDE SEQUENCE [LARGE SCALE GENOMIC DNA]</scope>
    <source>
        <strain evidence="6 7">CCB06</strain>
        <tissue evidence="6">Mycelium</tissue>
    </source>
</reference>
<name>A0A3M7MGR3_9PLEO</name>
<sequence length="1209" mass="134768">MVHSSRKSNRANRAGGRSNGAAAYRNARVRAQAVSGNPYASLDDAPHDDSASLTNPAINMRIADDSIGGEVNAGLSERFRGASASQSNSVLNDHIPTSEPVRSNHLIREYIQLAKKHVPGGAWLDQPEVPSPSEVLVQSDFGSEQSLVDIDERIRPHKIQGAYDSNEDYLRTKYELLREDAIRPLREALCEFRASPFKDEAEYNNHGIGVYDPVYITSLVFSPRGLATRVAFSLGRVKKHIRWEQSKRLITGTLVALSPTNDAFQTQCILATVAARPLSALEQNPPEIDLFFARSEDQQIDPMIKWIMVECRSSFFEASRHTLLALQHMMREPFPLSKYLVQVQQKVDPPAYIKHNPYVNLSSLVSMEESAEYENVNVLEEWPSMSSHSLDRSQSKALKRILTNELAIVQGPPGTGKTFVSVVALQIIRDNLRKEDPPIIVTAQTNHALDQLLRHTSQFEPNFIRLGGRSKDKEIKKRTLFEVRSAIPQQKQAASQKTQATLALRRITIQCQLLLAPLEANKGPLDQKLLSSLGIITKGQAESLEVESKCTLGISASENPGIMMEQWLGKCLKSCDRPIGPEQFDWAYEEEDFEVEQLKELEAEAVAQDDDDIEALRGPVTTLSDNYKGIGQGLSNAEIRDTLRKTDDLYTIRMANREAAETLEAPVAVGCFPSLEHLVLVGDHQQLRPHTQVQAFEDEPYYLNLSLFERLVTNEVAYDTLTRQRRMIPEIRRLLYPIYEDTLKDHKSVKDISNRPPVEGMGGNNSYFFCHEWPESRDANMSSVNIMEAQMLVQFFNYLVLNGVDAAKVTVLTFYNGQRKHIIREVRKQPDLRVCPGIQVVTVDSYQGEENDIVLLSLVRSNRNSSIGFLGSDNRACVALSRAKRGFYLFGNAELLACESGTWASVVDIMYKNNSPGVTTGHVRRVGYRFPLECSKHGQKTWCEEPADFELIKGGCDIKCEGSLPCGHRCPYTCHPFEHDMINCTQKCSRRVDACGHPCVAECCDPCKCHMCERRSGGVKSTLKPGQNGSTPFRISHSNTTRSLVVEDMLSSPGPLARVTDRRTATASSQLSDRTINERWKSYADHGVREDDQRSLAMRKAEEERYYAQIRPRTPEAGPSSSSSAGNRLIPVSPEKTASASMLGDGPSSTGDKLIPISPEKKSPVSRNTDLLLDLDFEPESSGEGQGMGRSSMSPSSSVARTTYTNLLD</sequence>
<feature type="region of interest" description="Disordered" evidence="2">
    <location>
        <begin position="1053"/>
        <end position="1073"/>
    </location>
</feature>
<dbReference type="Pfam" id="PF25396">
    <property type="entry name" value="ZNFX1"/>
    <property type="match status" value="1"/>
</dbReference>
<dbReference type="AlphaFoldDB" id="A0A3M7MGR3"/>
<evidence type="ECO:0000256" key="1">
    <source>
        <dbReference type="ARBA" id="ARBA00022806"/>
    </source>
</evidence>
<evidence type="ECO:0000313" key="7">
    <source>
        <dbReference type="Proteomes" id="UP000265663"/>
    </source>
</evidence>
<dbReference type="CDD" id="cd06008">
    <property type="entry name" value="NF-X1-zinc-finger"/>
    <property type="match status" value="1"/>
</dbReference>
<dbReference type="InterPro" id="IPR041679">
    <property type="entry name" value="DNA2/NAM7-like_C"/>
</dbReference>
<keyword evidence="7" id="KW-1185">Reference proteome</keyword>
<dbReference type="CDD" id="cd18808">
    <property type="entry name" value="SF1_C_Upf1"/>
    <property type="match status" value="1"/>
</dbReference>
<keyword evidence="1 6" id="KW-0347">Helicase</keyword>
<dbReference type="FunFam" id="3.40.50.300:FF:001366">
    <property type="entry name" value="ATP binding protein, putative"/>
    <property type="match status" value="1"/>
</dbReference>
<evidence type="ECO:0000259" key="3">
    <source>
        <dbReference type="Pfam" id="PF13086"/>
    </source>
</evidence>
<feature type="compositionally biased region" description="Low complexity" evidence="2">
    <location>
        <begin position="11"/>
        <end position="23"/>
    </location>
</feature>
<feature type="region of interest" description="Disordered" evidence="2">
    <location>
        <begin position="1107"/>
        <end position="1209"/>
    </location>
</feature>